<reference evidence="1" key="1">
    <citation type="submission" date="2020-05" db="EMBL/GenBank/DDBJ databases">
        <authorList>
            <person name="Chiriac C."/>
            <person name="Salcher M."/>
            <person name="Ghai R."/>
            <person name="Kavagutti S V."/>
        </authorList>
    </citation>
    <scope>NUCLEOTIDE SEQUENCE</scope>
</reference>
<evidence type="ECO:0000313" key="1">
    <source>
        <dbReference type="EMBL" id="CAB4221519.1"/>
    </source>
</evidence>
<protein>
    <submittedName>
        <fullName evidence="1">Uncharacterized protein</fullName>
    </submittedName>
</protein>
<organism evidence="1">
    <name type="scientific">uncultured Caudovirales phage</name>
    <dbReference type="NCBI Taxonomy" id="2100421"/>
    <lineage>
        <taxon>Viruses</taxon>
        <taxon>Duplodnaviria</taxon>
        <taxon>Heunggongvirae</taxon>
        <taxon>Uroviricota</taxon>
        <taxon>Caudoviricetes</taxon>
        <taxon>Peduoviridae</taxon>
        <taxon>Maltschvirus</taxon>
        <taxon>Maltschvirus maltsch</taxon>
    </lineage>
</organism>
<accession>A0A6J5T1V4</accession>
<proteinExistence type="predicted"/>
<gene>
    <name evidence="1" type="ORF">UFOVP1636_346</name>
</gene>
<dbReference type="EMBL" id="LR797503">
    <property type="protein sequence ID" value="CAB4221519.1"/>
    <property type="molecule type" value="Genomic_DNA"/>
</dbReference>
<sequence>MTDRFDLEQQILDCWKITDDIPMMEAQGANTADMTSLACVYEFKFKQLWATFETMVAERQFKDTQ</sequence>
<name>A0A6J5T1V4_9CAUD</name>